<proteinExistence type="inferred from homology"/>
<dbReference type="InterPro" id="IPR002833">
    <property type="entry name" value="PTH2"/>
</dbReference>
<dbReference type="PRINTS" id="PR00719">
    <property type="entry name" value="LMWPTPASE"/>
</dbReference>
<dbReference type="SUPFAM" id="SSF102462">
    <property type="entry name" value="Peptidyl-tRNA hydrolase II"/>
    <property type="match status" value="1"/>
</dbReference>
<dbReference type="AlphaFoldDB" id="A0A0N4YH77"/>
<accession>A0A0N4YH77</accession>
<dbReference type="Gene3D" id="3.40.1490.10">
    <property type="entry name" value="Bit1"/>
    <property type="match status" value="1"/>
</dbReference>
<dbReference type="Pfam" id="PF01981">
    <property type="entry name" value="PTH2"/>
    <property type="match status" value="1"/>
</dbReference>
<dbReference type="InterPro" id="IPR002115">
    <property type="entry name" value="Tyr_Pase_low_mol_wt_mml"/>
</dbReference>
<keyword evidence="3" id="KW-0963">Cytoplasm</keyword>
<dbReference type="InterPro" id="IPR017867">
    <property type="entry name" value="Tyr_phospatase_low_mol_wt"/>
</dbReference>
<dbReference type="InterPro" id="IPR023485">
    <property type="entry name" value="Ptyr_pPase"/>
</dbReference>
<comment type="subcellular location">
    <subcellularLocation>
        <location evidence="1">Cytoplasm</location>
    </subcellularLocation>
</comment>
<dbReference type="EMBL" id="UYSL01022085">
    <property type="protein sequence ID" value="VDL79791.1"/>
    <property type="molecule type" value="Genomic_DNA"/>
</dbReference>
<dbReference type="Gene3D" id="3.40.50.2300">
    <property type="match status" value="1"/>
</dbReference>
<dbReference type="InterPro" id="IPR023476">
    <property type="entry name" value="Pep_tRNA_hydro_II_dom_sf"/>
</dbReference>
<evidence type="ECO:0000313" key="10">
    <source>
        <dbReference type="Proteomes" id="UP000271162"/>
    </source>
</evidence>
<dbReference type="Proteomes" id="UP000271162">
    <property type="component" value="Unassembled WGS sequence"/>
</dbReference>
<evidence type="ECO:0000259" key="8">
    <source>
        <dbReference type="SMART" id="SM00226"/>
    </source>
</evidence>
<dbReference type="GO" id="GO:0004726">
    <property type="term" value="F:non-membrane spanning protein tyrosine phosphatase activity"/>
    <property type="evidence" value="ECO:0007669"/>
    <property type="project" value="InterPro"/>
</dbReference>
<evidence type="ECO:0000256" key="5">
    <source>
        <dbReference type="ARBA" id="ARBA00022912"/>
    </source>
</evidence>
<dbReference type="GO" id="GO:0003993">
    <property type="term" value="F:acid phosphatase activity"/>
    <property type="evidence" value="ECO:0007669"/>
    <property type="project" value="InterPro"/>
</dbReference>
<organism evidence="11">
    <name type="scientific">Nippostrongylus brasiliensis</name>
    <name type="common">Rat hookworm</name>
    <dbReference type="NCBI Taxonomy" id="27835"/>
    <lineage>
        <taxon>Eukaryota</taxon>
        <taxon>Metazoa</taxon>
        <taxon>Ecdysozoa</taxon>
        <taxon>Nematoda</taxon>
        <taxon>Chromadorea</taxon>
        <taxon>Rhabditida</taxon>
        <taxon>Rhabditina</taxon>
        <taxon>Rhabditomorpha</taxon>
        <taxon>Strongyloidea</taxon>
        <taxon>Heligmosomidae</taxon>
        <taxon>Nippostrongylus</taxon>
    </lineage>
</organism>
<comment type="similarity">
    <text evidence="2">Belongs to the low molecular weight phosphotyrosine protein phosphatase family.</text>
</comment>
<evidence type="ECO:0000313" key="9">
    <source>
        <dbReference type="EMBL" id="VDL79791.1"/>
    </source>
</evidence>
<reference evidence="11" key="1">
    <citation type="submission" date="2017-02" db="UniProtKB">
        <authorList>
            <consortium name="WormBaseParasite"/>
        </authorList>
    </citation>
    <scope>IDENTIFICATION</scope>
</reference>
<dbReference type="SUPFAM" id="SSF52788">
    <property type="entry name" value="Phosphotyrosine protein phosphatases I"/>
    <property type="match status" value="1"/>
</dbReference>
<evidence type="ECO:0000256" key="1">
    <source>
        <dbReference type="ARBA" id="ARBA00004496"/>
    </source>
</evidence>
<evidence type="ECO:0000256" key="6">
    <source>
        <dbReference type="ARBA" id="ARBA00048707"/>
    </source>
</evidence>
<dbReference type="PANTHER" id="PTHR11717">
    <property type="entry name" value="LOW MOLECULAR WEIGHT PROTEIN TYROSINE PHOSPHATASE"/>
    <property type="match status" value="1"/>
</dbReference>
<dbReference type="STRING" id="27835.A0A0N4YH77"/>
<dbReference type="GO" id="GO:0005737">
    <property type="term" value="C:cytoplasm"/>
    <property type="evidence" value="ECO:0007669"/>
    <property type="project" value="UniProtKB-SubCell"/>
</dbReference>
<evidence type="ECO:0000256" key="7">
    <source>
        <dbReference type="PIRSR" id="PIRSR617867-1"/>
    </source>
</evidence>
<dbReference type="GO" id="GO:0004045">
    <property type="term" value="F:peptidyl-tRNA hydrolase activity"/>
    <property type="evidence" value="ECO:0007669"/>
    <property type="project" value="UniProtKB-EC"/>
</dbReference>
<dbReference type="PRINTS" id="PR00720">
    <property type="entry name" value="MAMMALPTPASE"/>
</dbReference>
<dbReference type="PANTHER" id="PTHR11717:SF7">
    <property type="entry name" value="LOW MOLECULAR WEIGHT PHOSPHOTYROSINE PROTEIN PHOSPHATASE"/>
    <property type="match status" value="1"/>
</dbReference>
<dbReference type="InterPro" id="IPR036196">
    <property type="entry name" value="Ptyr_pPase_sf"/>
</dbReference>
<evidence type="ECO:0000313" key="11">
    <source>
        <dbReference type="WBParaSite" id="NBR_0001619501-mRNA-1"/>
    </source>
</evidence>
<dbReference type="SMART" id="SM00226">
    <property type="entry name" value="LMWPc"/>
    <property type="match status" value="1"/>
</dbReference>
<dbReference type="InterPro" id="IPR050438">
    <property type="entry name" value="LMW_PTPase"/>
</dbReference>
<evidence type="ECO:0000256" key="2">
    <source>
        <dbReference type="ARBA" id="ARBA00011063"/>
    </source>
</evidence>
<keyword evidence="5" id="KW-0904">Protein phosphatase</keyword>
<dbReference type="CDD" id="cd16343">
    <property type="entry name" value="LMWPTP"/>
    <property type="match status" value="1"/>
</dbReference>
<feature type="active site" description="Proton donor" evidence="7">
    <location>
        <position position="115"/>
    </location>
</feature>
<gene>
    <name evidence="9" type="ORF">NBR_LOCUS16196</name>
</gene>
<sequence>MVVSEAAPHTENGAKKKCSVRLFRWKVDSSAIIDFHTGKGPDRRAMSTLKKFGITDYQHRARVTSTADIREFDYIFGMDNSNISDLRDLEKQTEGKAKIELLGKYDPEGHLIVPDPYYEAGDEMFEQVYHQCVRCCNAFLDSLKNQIKDSNMSSQTSLVMYLVLRRDLMSSLGWPMGAVCTQAAHAASAAMWIFRNDPNTELYAKELDSMHKVTLGVDSEDELLKVHERLKSKEVDHKVWVEDGQSVCIALKPYPKDQVKNAMKGLKLF</sequence>
<protein>
    <submittedName>
        <fullName evidence="11">LMWPc domain-containing protein</fullName>
    </submittedName>
</protein>
<name>A0A0N4YH77_NIPBR</name>
<reference evidence="9 10" key="2">
    <citation type="submission" date="2018-11" db="EMBL/GenBank/DDBJ databases">
        <authorList>
            <consortium name="Pathogen Informatics"/>
        </authorList>
    </citation>
    <scope>NUCLEOTIDE SEQUENCE [LARGE SCALE GENOMIC DNA]</scope>
</reference>
<evidence type="ECO:0000256" key="3">
    <source>
        <dbReference type="ARBA" id="ARBA00022490"/>
    </source>
</evidence>
<feature type="domain" description="Phosphotyrosine protein phosphatase I" evidence="8">
    <location>
        <begin position="16"/>
        <end position="142"/>
    </location>
</feature>
<comment type="catalytic activity">
    <reaction evidence="6">
        <text>an N-acyl-L-alpha-aminoacyl-tRNA + H2O = an N-acyl-L-amino acid + a tRNA + H(+)</text>
        <dbReference type="Rhea" id="RHEA:54448"/>
        <dbReference type="Rhea" id="RHEA-COMP:10123"/>
        <dbReference type="Rhea" id="RHEA-COMP:13883"/>
        <dbReference type="ChEBI" id="CHEBI:15377"/>
        <dbReference type="ChEBI" id="CHEBI:15378"/>
        <dbReference type="ChEBI" id="CHEBI:59874"/>
        <dbReference type="ChEBI" id="CHEBI:78442"/>
        <dbReference type="ChEBI" id="CHEBI:138191"/>
        <dbReference type="EC" id="3.1.1.29"/>
    </reaction>
</comment>
<evidence type="ECO:0000256" key="4">
    <source>
        <dbReference type="ARBA" id="ARBA00022801"/>
    </source>
</evidence>
<dbReference type="Pfam" id="PF01451">
    <property type="entry name" value="LMWPc"/>
    <property type="match status" value="1"/>
</dbReference>
<dbReference type="WBParaSite" id="NBR_0001619501-mRNA-1">
    <property type="protein sequence ID" value="NBR_0001619501-mRNA-1"/>
    <property type="gene ID" value="NBR_0001619501"/>
</dbReference>
<keyword evidence="10" id="KW-1185">Reference proteome</keyword>
<keyword evidence="4" id="KW-0378">Hydrolase</keyword>